<comment type="caution">
    <text evidence="3">The sequence shown here is derived from an EMBL/GenBank/DDBJ whole genome shotgun (WGS) entry which is preliminary data.</text>
</comment>
<feature type="transmembrane region" description="Helical" evidence="1">
    <location>
        <begin position="68"/>
        <end position="87"/>
    </location>
</feature>
<keyword evidence="1" id="KW-0472">Membrane</keyword>
<feature type="signal peptide" evidence="2">
    <location>
        <begin position="1"/>
        <end position="16"/>
    </location>
</feature>
<proteinExistence type="predicted"/>
<dbReference type="PANTHER" id="PTHR34124:SF2">
    <property type="entry name" value="F16B3.27 PROTEIN-RELATED"/>
    <property type="match status" value="1"/>
</dbReference>
<keyword evidence="4" id="KW-1185">Reference proteome</keyword>
<keyword evidence="2" id="KW-0732">Signal</keyword>
<organism evidence="3 4">
    <name type="scientific">Platanthera guangdongensis</name>
    <dbReference type="NCBI Taxonomy" id="2320717"/>
    <lineage>
        <taxon>Eukaryota</taxon>
        <taxon>Viridiplantae</taxon>
        <taxon>Streptophyta</taxon>
        <taxon>Embryophyta</taxon>
        <taxon>Tracheophyta</taxon>
        <taxon>Spermatophyta</taxon>
        <taxon>Magnoliopsida</taxon>
        <taxon>Liliopsida</taxon>
        <taxon>Asparagales</taxon>
        <taxon>Orchidaceae</taxon>
        <taxon>Orchidoideae</taxon>
        <taxon>Orchideae</taxon>
        <taxon>Orchidinae</taxon>
        <taxon>Platanthera</taxon>
    </lineage>
</organism>
<dbReference type="PANTHER" id="PTHR34124">
    <property type="entry name" value="F16B3.27 PROTEIN-RELATED"/>
    <property type="match status" value="1"/>
</dbReference>
<dbReference type="Proteomes" id="UP001412067">
    <property type="component" value="Unassembled WGS sequence"/>
</dbReference>
<evidence type="ECO:0000256" key="2">
    <source>
        <dbReference type="SAM" id="SignalP"/>
    </source>
</evidence>
<evidence type="ECO:0000256" key="1">
    <source>
        <dbReference type="SAM" id="Phobius"/>
    </source>
</evidence>
<dbReference type="EMBL" id="JBBWWR010000010">
    <property type="protein sequence ID" value="KAK8961024.1"/>
    <property type="molecule type" value="Genomic_DNA"/>
</dbReference>
<keyword evidence="1" id="KW-0812">Transmembrane</keyword>
<evidence type="ECO:0000313" key="4">
    <source>
        <dbReference type="Proteomes" id="UP001412067"/>
    </source>
</evidence>
<reference evidence="3 4" key="1">
    <citation type="journal article" date="2022" name="Nat. Plants">
        <title>Genomes of leafy and leafless Platanthera orchids illuminate the evolution of mycoheterotrophy.</title>
        <authorList>
            <person name="Li M.H."/>
            <person name="Liu K.W."/>
            <person name="Li Z."/>
            <person name="Lu H.C."/>
            <person name="Ye Q.L."/>
            <person name="Zhang D."/>
            <person name="Wang J.Y."/>
            <person name="Li Y.F."/>
            <person name="Zhong Z.M."/>
            <person name="Liu X."/>
            <person name="Yu X."/>
            <person name="Liu D.K."/>
            <person name="Tu X.D."/>
            <person name="Liu B."/>
            <person name="Hao Y."/>
            <person name="Liao X.Y."/>
            <person name="Jiang Y.T."/>
            <person name="Sun W.H."/>
            <person name="Chen J."/>
            <person name="Chen Y.Q."/>
            <person name="Ai Y."/>
            <person name="Zhai J.W."/>
            <person name="Wu S.S."/>
            <person name="Zhou Z."/>
            <person name="Hsiao Y.Y."/>
            <person name="Wu W.L."/>
            <person name="Chen Y.Y."/>
            <person name="Lin Y.F."/>
            <person name="Hsu J.L."/>
            <person name="Li C.Y."/>
            <person name="Wang Z.W."/>
            <person name="Zhao X."/>
            <person name="Zhong W.Y."/>
            <person name="Ma X.K."/>
            <person name="Ma L."/>
            <person name="Huang J."/>
            <person name="Chen G.Z."/>
            <person name="Huang M.Z."/>
            <person name="Huang L."/>
            <person name="Peng D.H."/>
            <person name="Luo Y.B."/>
            <person name="Zou S.Q."/>
            <person name="Chen S.P."/>
            <person name="Lan S."/>
            <person name="Tsai W.C."/>
            <person name="Van de Peer Y."/>
            <person name="Liu Z.J."/>
        </authorList>
    </citation>
    <scope>NUCLEOTIDE SEQUENCE [LARGE SCALE GENOMIC DNA]</scope>
    <source>
        <strain evidence="3">Lor288</strain>
    </source>
</reference>
<feature type="chain" id="PRO_5045162509" evidence="2">
    <location>
        <begin position="17"/>
        <end position="218"/>
    </location>
</feature>
<sequence>MSIFSCLHLWMKVSLANFSLLTTLLSKSPLAFSPQITMVPTSFSSSASSSSSAAAAARRQHTHQSYLLTNYLLLGAASGCIFLTLSLRLLPSPCGLLLISLHSLTAIAAATAAAAPASSDRSHAAHTAAAALTAIFQGATALLAFTRTPDFLAELRSYVREDDAAVILKMVGGLCAAIFCLEWVVMALAFALRFGDGDGEDCGKVKHAGNFCPWQLRA</sequence>
<accession>A0ABR2MBQ4</accession>
<protein>
    <submittedName>
        <fullName evidence="3">Uncharacterized protein</fullName>
    </submittedName>
</protein>
<feature type="transmembrane region" description="Helical" evidence="1">
    <location>
        <begin position="123"/>
        <end position="145"/>
    </location>
</feature>
<feature type="transmembrane region" description="Helical" evidence="1">
    <location>
        <begin position="94"/>
        <end position="117"/>
    </location>
</feature>
<keyword evidence="1" id="KW-1133">Transmembrane helix</keyword>
<gene>
    <name evidence="3" type="ORF">KSP40_PGU013747</name>
</gene>
<feature type="transmembrane region" description="Helical" evidence="1">
    <location>
        <begin position="166"/>
        <end position="191"/>
    </location>
</feature>
<evidence type="ECO:0000313" key="3">
    <source>
        <dbReference type="EMBL" id="KAK8961024.1"/>
    </source>
</evidence>
<name>A0ABR2MBQ4_9ASPA</name>